<feature type="transmembrane region" description="Helical" evidence="6">
    <location>
        <begin position="111"/>
        <end position="133"/>
    </location>
</feature>
<feature type="transmembrane region" description="Helical" evidence="6">
    <location>
        <begin position="68"/>
        <end position="89"/>
    </location>
</feature>
<organism evidence="7 8">
    <name type="scientific">Acinetobacter soli</name>
    <dbReference type="NCBI Taxonomy" id="487316"/>
    <lineage>
        <taxon>Bacteria</taxon>
        <taxon>Pseudomonadati</taxon>
        <taxon>Pseudomonadota</taxon>
        <taxon>Gammaproteobacteria</taxon>
        <taxon>Moraxellales</taxon>
        <taxon>Moraxellaceae</taxon>
        <taxon>Acinetobacter</taxon>
    </lineage>
</organism>
<dbReference type="RefSeq" id="WP_076031909.1">
    <property type="nucleotide sequence ID" value="NZ_CP016896.1"/>
</dbReference>
<evidence type="ECO:0000256" key="4">
    <source>
        <dbReference type="ARBA" id="ARBA00022989"/>
    </source>
</evidence>
<keyword evidence="2" id="KW-1003">Cell membrane</keyword>
<feature type="transmembrane region" description="Helical" evidence="6">
    <location>
        <begin position="145"/>
        <end position="165"/>
    </location>
</feature>
<evidence type="ECO:0000313" key="7">
    <source>
        <dbReference type="EMBL" id="APV34521.1"/>
    </source>
</evidence>
<feature type="transmembrane region" description="Helical" evidence="6">
    <location>
        <begin position="185"/>
        <end position="202"/>
    </location>
</feature>
<keyword evidence="3 6" id="KW-0812">Transmembrane</keyword>
<comment type="subcellular location">
    <subcellularLocation>
        <location evidence="1">Cell membrane</location>
        <topology evidence="1">Multi-pass membrane protein</topology>
    </subcellularLocation>
</comment>
<evidence type="ECO:0000256" key="2">
    <source>
        <dbReference type="ARBA" id="ARBA00022475"/>
    </source>
</evidence>
<dbReference type="GO" id="GO:0005886">
    <property type="term" value="C:plasma membrane"/>
    <property type="evidence" value="ECO:0007669"/>
    <property type="project" value="UniProtKB-SubCell"/>
</dbReference>
<dbReference type="KEGG" id="asol:BEN76_00160"/>
<protein>
    <submittedName>
        <fullName evidence="7">Lysine transporter LysE</fullName>
    </submittedName>
</protein>
<dbReference type="AlphaFoldDB" id="A0A1P8EE90"/>
<dbReference type="InterPro" id="IPR001123">
    <property type="entry name" value="LeuE-type"/>
</dbReference>
<evidence type="ECO:0000256" key="3">
    <source>
        <dbReference type="ARBA" id="ARBA00022692"/>
    </source>
</evidence>
<dbReference type="Pfam" id="PF01810">
    <property type="entry name" value="LysE"/>
    <property type="match status" value="1"/>
</dbReference>
<dbReference type="GO" id="GO:0015171">
    <property type="term" value="F:amino acid transmembrane transporter activity"/>
    <property type="evidence" value="ECO:0007669"/>
    <property type="project" value="TreeGrafter"/>
</dbReference>
<dbReference type="EMBL" id="CP016896">
    <property type="protein sequence ID" value="APV34521.1"/>
    <property type="molecule type" value="Genomic_DNA"/>
</dbReference>
<dbReference type="eggNOG" id="COG1280">
    <property type="taxonomic scope" value="Bacteria"/>
</dbReference>
<name>A0A1P8EE90_9GAMM</name>
<keyword evidence="5 6" id="KW-0472">Membrane</keyword>
<proteinExistence type="predicted"/>
<dbReference type="Proteomes" id="UP000185674">
    <property type="component" value="Chromosome"/>
</dbReference>
<feature type="transmembrane region" description="Helical" evidence="6">
    <location>
        <begin position="37"/>
        <end position="56"/>
    </location>
</feature>
<evidence type="ECO:0000256" key="1">
    <source>
        <dbReference type="ARBA" id="ARBA00004651"/>
    </source>
</evidence>
<evidence type="ECO:0000313" key="8">
    <source>
        <dbReference type="Proteomes" id="UP000185674"/>
    </source>
</evidence>
<dbReference type="PANTHER" id="PTHR30086:SF20">
    <property type="entry name" value="ARGININE EXPORTER PROTEIN ARGO-RELATED"/>
    <property type="match status" value="1"/>
</dbReference>
<dbReference type="PANTHER" id="PTHR30086">
    <property type="entry name" value="ARGININE EXPORTER PROTEIN ARGO"/>
    <property type="match status" value="1"/>
</dbReference>
<gene>
    <name evidence="7" type="ORF">BEN76_00160</name>
</gene>
<keyword evidence="4 6" id="KW-1133">Transmembrane helix</keyword>
<evidence type="ECO:0000256" key="6">
    <source>
        <dbReference type="SAM" id="Phobius"/>
    </source>
</evidence>
<reference evidence="7 8" key="1">
    <citation type="submission" date="2016-08" db="EMBL/GenBank/DDBJ databases">
        <title>Complete genome sequence of Acinetobacter baylyi strain GFJ2.</title>
        <authorList>
            <person name="Tabata M."/>
            <person name="Kuboki S."/>
            <person name="Gibu N."/>
            <person name="Kinouchi Y."/>
            <person name="Vangnai A."/>
            <person name="Kasai D."/>
            <person name="Fukuda M."/>
        </authorList>
    </citation>
    <scope>NUCLEOTIDE SEQUENCE [LARGE SCALE GENOMIC DNA]</scope>
    <source>
        <strain evidence="7 8">GFJ2</strain>
    </source>
</reference>
<dbReference type="STRING" id="487316.BEN76_00160"/>
<evidence type="ECO:0000256" key="5">
    <source>
        <dbReference type="ARBA" id="ARBA00023136"/>
    </source>
</evidence>
<sequence>MNMNTLLTFWGVSALFILTPGADWAYAITAGIRGRVVIPAVFGLLLGHALSTLLVATGIGAIVNGSPLLLQVLTAAGALYLLWLGVGLLKNPAELRHSSALLTTTSQTRHWLVKGLCISGLNPKVFLLFFALLPQFIDLSSGFTVSTQILVLGMIHLATCSVIYYAVGFGSHALLKTRPHAAQRISQVSGALMIIIASLLLIDQSHHLV</sequence>
<accession>A0A1P8EE90</accession>